<evidence type="ECO:0000313" key="2">
    <source>
        <dbReference type="Proteomes" id="UP000002432"/>
    </source>
</evidence>
<gene>
    <name evidence="1" type="ordered locus">Acid345_4255</name>
</gene>
<evidence type="ECO:0000313" key="1">
    <source>
        <dbReference type="EMBL" id="ABF43255.1"/>
    </source>
</evidence>
<evidence type="ECO:0008006" key="3">
    <source>
        <dbReference type="Google" id="ProtNLM"/>
    </source>
</evidence>
<sequence length="752" mass="85411">MYPIFAEFVYDGVSSQLCLADCADYLSFDSLADLLYTAHLRLLEQTDILIVRLRVDEPVPSERAMDSNVTALCQRAPHASVHVLYSHDFAPQLTPNLNRSSTDRLDTSAARVRCIDWLRDKELYTYMKESTALFRARMNFVYRAPSQRFVNMFLRVGSIQRSRQVLDAFFFWMLPFLKGRNALLTDTWSISSIALNAARLLERYWWHMAPEKERRDLLGCRVEMLSAYPDDLLGVMPNIRDALLSVTEAGKRDVLMVLSAVSTGTSLRRLENLISEMQYKSEGFFFLALYRLSTLPDVAHLCDLSSGVSGTTFASIDRGEVGSRAIIEIDRSTYFPLDVKETALYIDKVACNHSARFFSDYRSCGAISIHRNAVDLSNQEHRHHGIYIDVTRMLRHEGFSSKLQSQAASLDRPPVTIITPPHEAGVLLAQRIADFFRTTKGTTVPVFVHPDMRAIAGEVPQEIAKASADDLVLVVDDVSITGQRLGRFQQSLRELKYPGRLVYLVAVARPSSDKSWNRRTQQLSYRTTGPQHRVLCVEKVILPDWNHVTCPWCIETHNLSQLISQNRLTGDSAAFVSKRIMTLERARIGTGLTDQALWRADNAVPLALSPNSLFIPADEPPPTEADVLGSIAAALQQMRIASDETRRLEVNYPHMSLLHHDNYFGQRFNDDILRLGILRCAFPEELERLDGSEEEHRRRLLNDFLLRRDNQESIALELAVARLSRKLPQPEFSDETWRQLPSLPASIWRALS</sequence>
<protein>
    <recommendedName>
        <fullName evidence="3">Phosphoribosyltransferase domain-containing protein</fullName>
    </recommendedName>
</protein>
<dbReference type="Proteomes" id="UP000002432">
    <property type="component" value="Chromosome"/>
</dbReference>
<dbReference type="SUPFAM" id="SSF53271">
    <property type="entry name" value="PRTase-like"/>
    <property type="match status" value="1"/>
</dbReference>
<accession>Q1IIP5</accession>
<dbReference type="HOGENOM" id="CLU_369982_0_0_0"/>
<dbReference type="KEGG" id="aba:Acid345_4255"/>
<dbReference type="EnsemblBacteria" id="ABF43255">
    <property type="protein sequence ID" value="ABF43255"/>
    <property type="gene ID" value="Acid345_4255"/>
</dbReference>
<dbReference type="AlphaFoldDB" id="Q1IIP5"/>
<name>Q1IIP5_KORVE</name>
<proteinExistence type="predicted"/>
<keyword evidence="2" id="KW-1185">Reference proteome</keyword>
<dbReference type="InterPro" id="IPR029057">
    <property type="entry name" value="PRTase-like"/>
</dbReference>
<organism evidence="1 2">
    <name type="scientific">Koribacter versatilis (strain Ellin345)</name>
    <dbReference type="NCBI Taxonomy" id="204669"/>
    <lineage>
        <taxon>Bacteria</taxon>
        <taxon>Pseudomonadati</taxon>
        <taxon>Acidobacteriota</taxon>
        <taxon>Terriglobia</taxon>
        <taxon>Terriglobales</taxon>
        <taxon>Candidatus Korobacteraceae</taxon>
        <taxon>Candidatus Korobacter</taxon>
    </lineage>
</organism>
<dbReference type="EMBL" id="CP000360">
    <property type="protein sequence ID" value="ABF43255.1"/>
    <property type="molecule type" value="Genomic_DNA"/>
</dbReference>
<reference evidence="1 2" key="1">
    <citation type="journal article" date="2009" name="Appl. Environ. Microbiol.">
        <title>Three genomes from the phylum Acidobacteria provide insight into the lifestyles of these microorganisms in soils.</title>
        <authorList>
            <person name="Ward N.L."/>
            <person name="Challacombe J.F."/>
            <person name="Janssen P.H."/>
            <person name="Henrissat B."/>
            <person name="Coutinho P.M."/>
            <person name="Wu M."/>
            <person name="Xie G."/>
            <person name="Haft D.H."/>
            <person name="Sait M."/>
            <person name="Badger J."/>
            <person name="Barabote R.D."/>
            <person name="Bradley B."/>
            <person name="Brettin T.S."/>
            <person name="Brinkac L.M."/>
            <person name="Bruce D."/>
            <person name="Creasy T."/>
            <person name="Daugherty S.C."/>
            <person name="Davidsen T.M."/>
            <person name="DeBoy R.T."/>
            <person name="Detter J.C."/>
            <person name="Dodson R.J."/>
            <person name="Durkin A.S."/>
            <person name="Ganapathy A."/>
            <person name="Gwinn-Giglio M."/>
            <person name="Han C.S."/>
            <person name="Khouri H."/>
            <person name="Kiss H."/>
            <person name="Kothari S.P."/>
            <person name="Madupu R."/>
            <person name="Nelson K.E."/>
            <person name="Nelson W.C."/>
            <person name="Paulsen I."/>
            <person name="Penn K."/>
            <person name="Ren Q."/>
            <person name="Rosovitz M.J."/>
            <person name="Selengut J.D."/>
            <person name="Shrivastava S."/>
            <person name="Sullivan S.A."/>
            <person name="Tapia R."/>
            <person name="Thompson L.S."/>
            <person name="Watkins K.L."/>
            <person name="Yang Q."/>
            <person name="Yu C."/>
            <person name="Zafar N."/>
            <person name="Zhou L."/>
            <person name="Kuske C.R."/>
        </authorList>
    </citation>
    <scope>NUCLEOTIDE SEQUENCE [LARGE SCALE GENOMIC DNA]</scope>
    <source>
        <strain evidence="1 2">Ellin345</strain>
    </source>
</reference>
<dbReference type="Gene3D" id="3.40.50.2020">
    <property type="match status" value="1"/>
</dbReference>